<dbReference type="InterPro" id="IPR001173">
    <property type="entry name" value="Glyco_trans_2-like"/>
</dbReference>
<evidence type="ECO:0000313" key="3">
    <source>
        <dbReference type="Proteomes" id="UP000262802"/>
    </source>
</evidence>
<dbReference type="RefSeq" id="WP_119444769.1">
    <property type="nucleotide sequence ID" value="NZ_CP032317.1"/>
</dbReference>
<dbReference type="KEGG" id="hyh:D3Y59_09100"/>
<gene>
    <name evidence="2" type="ORF">D3Y59_09100</name>
</gene>
<feature type="domain" description="Glycosyltransferase 2-like" evidence="1">
    <location>
        <begin position="10"/>
        <end position="129"/>
    </location>
</feature>
<proteinExistence type="predicted"/>
<accession>A0A3B7R199</accession>
<keyword evidence="2" id="KW-0808">Transferase</keyword>
<dbReference type="AlphaFoldDB" id="A0A3B7R199"/>
<evidence type="ECO:0000259" key="1">
    <source>
        <dbReference type="Pfam" id="PF00535"/>
    </source>
</evidence>
<dbReference type="CDD" id="cd00761">
    <property type="entry name" value="Glyco_tranf_GTA_type"/>
    <property type="match status" value="1"/>
</dbReference>
<sequence length="317" mass="36359">MSTSTLPLVSVIVPCYNYAHFLPETVASLQQQSYVNWECIIVDDGSKDNTREVSAALCKTDNRVRYIYQDNAGLSSARNTGLRAVQGKYVQLLDADDLLSKCKLELNVAFLEAHPDVDVVYGKVRYFVHGQFGVFSCSVDMQNQPWMPCVSGKGVEVLKELIRENIMVVNAPMLRRELIKRVGDFDEELRACEDWHYWIRCAAEGGRFTYDDSNEVAALVRAHPISMINESNRMLQARILMRLKVNTLPAVTNNKDIRIANTHDLLALLAKDDFLHLYQGNFWIGVKGLIARMARWKSYQFFIVNGLYWFMRRFRNA</sequence>
<dbReference type="GO" id="GO:0016740">
    <property type="term" value="F:transferase activity"/>
    <property type="evidence" value="ECO:0007669"/>
    <property type="project" value="UniProtKB-KW"/>
</dbReference>
<dbReference type="PANTHER" id="PTHR43685:SF2">
    <property type="entry name" value="GLYCOSYLTRANSFERASE 2-LIKE DOMAIN-CONTAINING PROTEIN"/>
    <property type="match status" value="1"/>
</dbReference>
<reference evidence="2 3" key="1">
    <citation type="submission" date="2018-09" db="EMBL/GenBank/DDBJ databases">
        <title>Hymenobacter medium sp. nov., isolated from R2A medium.</title>
        <authorList>
            <person name="Yingchao G."/>
        </authorList>
    </citation>
    <scope>NUCLEOTIDE SEQUENCE [LARGE SCALE GENOMIC DNA]</scope>
    <source>
        <strain evidence="3">sh-6</strain>
    </source>
</reference>
<organism evidence="2 3">
    <name type="scientific">Hymenobacter oligotrophus</name>
    <dbReference type="NCBI Taxonomy" id="2319843"/>
    <lineage>
        <taxon>Bacteria</taxon>
        <taxon>Pseudomonadati</taxon>
        <taxon>Bacteroidota</taxon>
        <taxon>Cytophagia</taxon>
        <taxon>Cytophagales</taxon>
        <taxon>Hymenobacteraceae</taxon>
        <taxon>Hymenobacter</taxon>
    </lineage>
</organism>
<dbReference type="InterPro" id="IPR029044">
    <property type="entry name" value="Nucleotide-diphossugar_trans"/>
</dbReference>
<dbReference type="Proteomes" id="UP000262802">
    <property type="component" value="Chromosome"/>
</dbReference>
<dbReference type="OrthoDB" id="6307329at2"/>
<dbReference type="EMBL" id="CP032317">
    <property type="protein sequence ID" value="AYA37193.1"/>
    <property type="molecule type" value="Genomic_DNA"/>
</dbReference>
<dbReference type="InterPro" id="IPR050834">
    <property type="entry name" value="Glycosyltransf_2"/>
</dbReference>
<protein>
    <submittedName>
        <fullName evidence="2">Glycosyltransferase family 2 protein</fullName>
    </submittedName>
</protein>
<keyword evidence="3" id="KW-1185">Reference proteome</keyword>
<name>A0A3B7R199_9BACT</name>
<dbReference type="PANTHER" id="PTHR43685">
    <property type="entry name" value="GLYCOSYLTRANSFERASE"/>
    <property type="match status" value="1"/>
</dbReference>
<evidence type="ECO:0000313" key="2">
    <source>
        <dbReference type="EMBL" id="AYA37193.1"/>
    </source>
</evidence>
<dbReference type="Pfam" id="PF00535">
    <property type="entry name" value="Glycos_transf_2"/>
    <property type="match status" value="1"/>
</dbReference>
<dbReference type="SUPFAM" id="SSF53448">
    <property type="entry name" value="Nucleotide-diphospho-sugar transferases"/>
    <property type="match status" value="1"/>
</dbReference>
<dbReference type="Gene3D" id="3.90.550.10">
    <property type="entry name" value="Spore Coat Polysaccharide Biosynthesis Protein SpsA, Chain A"/>
    <property type="match status" value="1"/>
</dbReference>